<keyword evidence="1" id="KW-0694">RNA-binding</keyword>
<sequence>MSINREEALRVKELAQGLMKKSDFTAARQLAMKANKIDPTMENMTHMTMVCDVHCAATEKLFGKELDWYGILQVDDMNADDTVIKKQYRRLALLLHPDKNKLPGAESAFKLIGEAQMILLDKAKRDFYDIKRKAWRNPPAPIPVYKTQQGPRNRAQRASPTNTGGSKTLAALNLSLQVKRSDVEEFFKEAGQVVDVRFGKTEYGRFLGFGMVEFATAREAQKALEFHGRRLLGCQIRLGISHESEQRPAPASAPVYKTQQVPRNRAQRASVKKRPTNTGGSKTLAAFNLSLQVEKSDIEEFFKEAGQVVDVRFGRTNDGDDRFLGFGMVEFATAGEALKALEFHGRPLLGCQIRLEASHARGQRPAYTPQSRQRSGVGLPKEDIKSSLLKRVSVPTDHETGASKRVCDSLHFVTSL</sequence>
<dbReference type="PANTHER" id="PTHR44137">
    <property type="entry name" value="BNAC03G44070D PROTEIN"/>
    <property type="match status" value="1"/>
</dbReference>
<name>A0A816JAS3_BRANA</name>
<feature type="region of interest" description="Disordered" evidence="2">
    <location>
        <begin position="243"/>
        <end position="278"/>
    </location>
</feature>
<feature type="compositionally biased region" description="Polar residues" evidence="2">
    <location>
        <begin position="146"/>
        <end position="166"/>
    </location>
</feature>
<dbReference type="Gene3D" id="1.10.287.110">
    <property type="entry name" value="DnaJ domain"/>
    <property type="match status" value="1"/>
</dbReference>
<dbReference type="CDD" id="cd06257">
    <property type="entry name" value="DnaJ"/>
    <property type="match status" value="1"/>
</dbReference>
<evidence type="ECO:0000256" key="2">
    <source>
        <dbReference type="SAM" id="MobiDB-lite"/>
    </source>
</evidence>
<dbReference type="InterPro" id="IPR036869">
    <property type="entry name" value="J_dom_sf"/>
</dbReference>
<dbReference type="Pfam" id="PF00226">
    <property type="entry name" value="DnaJ"/>
    <property type="match status" value="1"/>
</dbReference>
<dbReference type="AlphaFoldDB" id="A0A816JAS3"/>
<gene>
    <name evidence="5" type="ORF">DARMORV10_C04P08010.1</name>
</gene>
<evidence type="ECO:0000259" key="4">
    <source>
        <dbReference type="PROSITE" id="PS50102"/>
    </source>
</evidence>
<feature type="region of interest" description="Disordered" evidence="2">
    <location>
        <begin position="140"/>
        <end position="166"/>
    </location>
</feature>
<accession>A0A816JAS3</accession>
<dbReference type="SMART" id="SM00360">
    <property type="entry name" value="RRM"/>
    <property type="match status" value="2"/>
</dbReference>
<protein>
    <submittedName>
        <fullName evidence="5">(rape) hypothetical protein</fullName>
    </submittedName>
</protein>
<dbReference type="InterPro" id="IPR012677">
    <property type="entry name" value="Nucleotide-bd_a/b_plait_sf"/>
</dbReference>
<dbReference type="PROSITE" id="PS50102">
    <property type="entry name" value="RRM"/>
    <property type="match status" value="2"/>
</dbReference>
<dbReference type="SUPFAM" id="SSF46565">
    <property type="entry name" value="Chaperone J-domain"/>
    <property type="match status" value="1"/>
</dbReference>
<dbReference type="PROSITE" id="PS50076">
    <property type="entry name" value="DNAJ_2"/>
    <property type="match status" value="1"/>
</dbReference>
<dbReference type="Gene3D" id="3.30.70.330">
    <property type="match status" value="2"/>
</dbReference>
<dbReference type="SUPFAM" id="SSF54928">
    <property type="entry name" value="RNA-binding domain, RBD"/>
    <property type="match status" value="2"/>
</dbReference>
<proteinExistence type="predicted"/>
<organism evidence="5">
    <name type="scientific">Brassica napus</name>
    <name type="common">Rape</name>
    <dbReference type="NCBI Taxonomy" id="3708"/>
    <lineage>
        <taxon>Eukaryota</taxon>
        <taxon>Viridiplantae</taxon>
        <taxon>Streptophyta</taxon>
        <taxon>Embryophyta</taxon>
        <taxon>Tracheophyta</taxon>
        <taxon>Spermatophyta</taxon>
        <taxon>Magnoliopsida</taxon>
        <taxon>eudicotyledons</taxon>
        <taxon>Gunneridae</taxon>
        <taxon>Pentapetalae</taxon>
        <taxon>rosids</taxon>
        <taxon>malvids</taxon>
        <taxon>Brassicales</taxon>
        <taxon>Brassicaceae</taxon>
        <taxon>Brassiceae</taxon>
        <taxon>Brassica</taxon>
    </lineage>
</organism>
<dbReference type="InterPro" id="IPR000504">
    <property type="entry name" value="RRM_dom"/>
</dbReference>
<feature type="domain" description="RRM" evidence="4">
    <location>
        <begin position="167"/>
        <end position="243"/>
    </location>
</feature>
<dbReference type="EMBL" id="HG994368">
    <property type="protein sequence ID" value="CAF1808814.1"/>
    <property type="molecule type" value="Genomic_DNA"/>
</dbReference>
<dbReference type="SMART" id="SM00271">
    <property type="entry name" value="DnaJ"/>
    <property type="match status" value="1"/>
</dbReference>
<dbReference type="InterPro" id="IPR001623">
    <property type="entry name" value="DnaJ_domain"/>
</dbReference>
<dbReference type="Pfam" id="PF00076">
    <property type="entry name" value="RRM_1"/>
    <property type="match status" value="2"/>
</dbReference>
<dbReference type="InterPro" id="IPR035979">
    <property type="entry name" value="RBD_domain_sf"/>
</dbReference>
<evidence type="ECO:0000313" key="5">
    <source>
        <dbReference type="EMBL" id="CAF1808814.1"/>
    </source>
</evidence>
<feature type="domain" description="RRM" evidence="4">
    <location>
        <begin position="282"/>
        <end position="360"/>
    </location>
</feature>
<dbReference type="PRINTS" id="PR00625">
    <property type="entry name" value="JDOMAIN"/>
</dbReference>
<dbReference type="Proteomes" id="UP001295469">
    <property type="component" value="Chromosome C04"/>
</dbReference>
<reference evidence="5" key="1">
    <citation type="submission" date="2021-01" db="EMBL/GenBank/DDBJ databases">
        <authorList>
            <consortium name="Genoscope - CEA"/>
            <person name="William W."/>
        </authorList>
    </citation>
    <scope>NUCLEOTIDE SEQUENCE</scope>
</reference>
<evidence type="ECO:0000256" key="1">
    <source>
        <dbReference type="PROSITE-ProRule" id="PRU00176"/>
    </source>
</evidence>
<feature type="domain" description="J" evidence="3">
    <location>
        <begin position="67"/>
        <end position="132"/>
    </location>
</feature>
<dbReference type="PANTHER" id="PTHR44137:SF57">
    <property type="entry name" value="CHAPERONE DNAJ-DOMAIN PROTEIN"/>
    <property type="match status" value="1"/>
</dbReference>
<evidence type="ECO:0000259" key="3">
    <source>
        <dbReference type="PROSITE" id="PS50076"/>
    </source>
</evidence>
<dbReference type="GO" id="GO:0003723">
    <property type="term" value="F:RNA binding"/>
    <property type="evidence" value="ECO:0007669"/>
    <property type="project" value="UniProtKB-UniRule"/>
</dbReference>
<feature type="region of interest" description="Disordered" evidence="2">
    <location>
        <begin position="360"/>
        <end position="380"/>
    </location>
</feature>